<feature type="non-terminal residue" evidence="3">
    <location>
        <position position="1"/>
    </location>
</feature>
<evidence type="ECO:0000313" key="4">
    <source>
        <dbReference type="Proteomes" id="UP001432322"/>
    </source>
</evidence>
<comment type="caution">
    <text evidence="3">The sequence shown here is derived from an EMBL/GenBank/DDBJ whole genome shotgun (WGS) entry which is preliminary data.</text>
</comment>
<dbReference type="Proteomes" id="UP001432322">
    <property type="component" value="Unassembled WGS sequence"/>
</dbReference>
<protein>
    <recommendedName>
        <fullName evidence="2">SXP/RAL-2 family protein Ani s 5-like cation-binding domain-containing protein</fullName>
    </recommendedName>
</protein>
<dbReference type="InterPro" id="IPR003677">
    <property type="entry name" value="ANIS5_cation-bd"/>
</dbReference>
<feature type="domain" description="SXP/RAL-2 family protein Ani s 5-like cation-binding" evidence="2">
    <location>
        <begin position="57"/>
        <end position="158"/>
    </location>
</feature>
<sequence>IDISSMRSIAILLASFGVVAIAQGGFGGLRLGQGNNGISFGGPPPPPPFLATVSRDGQAAFFRIFQDQSLSKAAIKTAIASWASTYGVSAQVDQFEAEIRNAQTQRRANVSEAVGQLNDALTKMAAIEDNQELSLAQTHEQIQEALQAMGDELRDLVLAVSGPPRPRGPGGPGGPGGFGGPGGMIGGPMGGMGGGFGQGGQGAQ</sequence>
<dbReference type="InterPro" id="IPR052823">
    <property type="entry name" value="SXP/RAL-2_related"/>
</dbReference>
<evidence type="ECO:0000256" key="1">
    <source>
        <dbReference type="SAM" id="MobiDB-lite"/>
    </source>
</evidence>
<feature type="non-terminal residue" evidence="3">
    <location>
        <position position="204"/>
    </location>
</feature>
<keyword evidence="4" id="KW-1185">Reference proteome</keyword>
<gene>
    <name evidence="3" type="ORF">PFISCL1PPCAC_13283</name>
</gene>
<evidence type="ECO:0000259" key="2">
    <source>
        <dbReference type="Pfam" id="PF02520"/>
    </source>
</evidence>
<feature type="region of interest" description="Disordered" evidence="1">
    <location>
        <begin position="162"/>
        <end position="204"/>
    </location>
</feature>
<evidence type="ECO:0000313" key="3">
    <source>
        <dbReference type="EMBL" id="GMT21986.1"/>
    </source>
</evidence>
<proteinExistence type="predicted"/>
<dbReference type="EMBL" id="BTSY01000004">
    <property type="protein sequence ID" value="GMT21986.1"/>
    <property type="molecule type" value="Genomic_DNA"/>
</dbReference>
<dbReference type="PANTHER" id="PTHR21593">
    <property type="entry name" value="PRION-LIKE- Q/N-RICH -DOMAIN-BEARING PROTEIN PROTEIN"/>
    <property type="match status" value="1"/>
</dbReference>
<name>A0AAV5VRC0_9BILA</name>
<organism evidence="3 4">
    <name type="scientific">Pristionchus fissidentatus</name>
    <dbReference type="NCBI Taxonomy" id="1538716"/>
    <lineage>
        <taxon>Eukaryota</taxon>
        <taxon>Metazoa</taxon>
        <taxon>Ecdysozoa</taxon>
        <taxon>Nematoda</taxon>
        <taxon>Chromadorea</taxon>
        <taxon>Rhabditida</taxon>
        <taxon>Rhabditina</taxon>
        <taxon>Diplogasteromorpha</taxon>
        <taxon>Diplogasteroidea</taxon>
        <taxon>Neodiplogasteridae</taxon>
        <taxon>Pristionchus</taxon>
    </lineage>
</organism>
<dbReference type="PANTHER" id="PTHR21593:SF36">
    <property type="entry name" value="DUF148 DOMAIN-CONTAINING PROTEIN-RELATED"/>
    <property type="match status" value="1"/>
</dbReference>
<accession>A0AAV5VRC0</accession>
<dbReference type="AlphaFoldDB" id="A0AAV5VRC0"/>
<feature type="compositionally biased region" description="Gly residues" evidence="1">
    <location>
        <begin position="170"/>
        <end position="204"/>
    </location>
</feature>
<dbReference type="Pfam" id="PF02520">
    <property type="entry name" value="ANIS5_cation-bd"/>
    <property type="match status" value="1"/>
</dbReference>
<reference evidence="3" key="1">
    <citation type="submission" date="2023-10" db="EMBL/GenBank/DDBJ databases">
        <title>Genome assembly of Pristionchus species.</title>
        <authorList>
            <person name="Yoshida K."/>
            <person name="Sommer R.J."/>
        </authorList>
    </citation>
    <scope>NUCLEOTIDE SEQUENCE</scope>
    <source>
        <strain evidence="3">RS5133</strain>
    </source>
</reference>